<organism evidence="2 3">
    <name type="scientific">Dreissena polymorpha</name>
    <name type="common">Zebra mussel</name>
    <name type="synonym">Mytilus polymorpha</name>
    <dbReference type="NCBI Taxonomy" id="45954"/>
    <lineage>
        <taxon>Eukaryota</taxon>
        <taxon>Metazoa</taxon>
        <taxon>Spiralia</taxon>
        <taxon>Lophotrochozoa</taxon>
        <taxon>Mollusca</taxon>
        <taxon>Bivalvia</taxon>
        <taxon>Autobranchia</taxon>
        <taxon>Heteroconchia</taxon>
        <taxon>Euheterodonta</taxon>
        <taxon>Imparidentia</taxon>
        <taxon>Neoheterodontei</taxon>
        <taxon>Myida</taxon>
        <taxon>Dreissenoidea</taxon>
        <taxon>Dreissenidae</taxon>
        <taxon>Dreissena</taxon>
    </lineage>
</organism>
<reference evidence="2" key="1">
    <citation type="journal article" date="2019" name="bioRxiv">
        <title>The Genome of the Zebra Mussel, Dreissena polymorpha: A Resource for Invasive Species Research.</title>
        <authorList>
            <person name="McCartney M.A."/>
            <person name="Auch B."/>
            <person name="Kono T."/>
            <person name="Mallez S."/>
            <person name="Zhang Y."/>
            <person name="Obille A."/>
            <person name="Becker A."/>
            <person name="Abrahante J.E."/>
            <person name="Garbe J."/>
            <person name="Badalamenti J.P."/>
            <person name="Herman A."/>
            <person name="Mangelson H."/>
            <person name="Liachko I."/>
            <person name="Sullivan S."/>
            <person name="Sone E.D."/>
            <person name="Koren S."/>
            <person name="Silverstein K.A.T."/>
            <person name="Beckman K.B."/>
            <person name="Gohl D.M."/>
        </authorList>
    </citation>
    <scope>NUCLEOTIDE SEQUENCE</scope>
    <source>
        <strain evidence="2">Duluth1</strain>
        <tissue evidence="2">Whole animal</tissue>
    </source>
</reference>
<proteinExistence type="predicted"/>
<evidence type="ECO:0000313" key="2">
    <source>
        <dbReference type="EMBL" id="KAH3712629.1"/>
    </source>
</evidence>
<dbReference type="Proteomes" id="UP000828390">
    <property type="component" value="Unassembled WGS sequence"/>
</dbReference>
<protein>
    <submittedName>
        <fullName evidence="2">Uncharacterized protein</fullName>
    </submittedName>
</protein>
<keyword evidence="3" id="KW-1185">Reference proteome</keyword>
<feature type="region of interest" description="Disordered" evidence="1">
    <location>
        <begin position="29"/>
        <end position="50"/>
    </location>
</feature>
<evidence type="ECO:0000256" key="1">
    <source>
        <dbReference type="SAM" id="MobiDB-lite"/>
    </source>
</evidence>
<reference evidence="2" key="2">
    <citation type="submission" date="2020-11" db="EMBL/GenBank/DDBJ databases">
        <authorList>
            <person name="McCartney M.A."/>
            <person name="Auch B."/>
            <person name="Kono T."/>
            <person name="Mallez S."/>
            <person name="Becker A."/>
            <person name="Gohl D.M."/>
            <person name="Silverstein K.A.T."/>
            <person name="Koren S."/>
            <person name="Bechman K.B."/>
            <person name="Herman A."/>
            <person name="Abrahante J.E."/>
            <person name="Garbe J."/>
        </authorList>
    </citation>
    <scope>NUCLEOTIDE SEQUENCE</scope>
    <source>
        <strain evidence="2">Duluth1</strain>
        <tissue evidence="2">Whole animal</tissue>
    </source>
</reference>
<sequence>MCVLYEGDGENNISDEEFERQLEEASMIAEQEREEKPNLKLQTKLQRARRGSNRAARLGVILMPMAMR</sequence>
<comment type="caution">
    <text evidence="2">The sequence shown here is derived from an EMBL/GenBank/DDBJ whole genome shotgun (WGS) entry which is preliminary data.</text>
</comment>
<gene>
    <name evidence="2" type="ORF">DPMN_072381</name>
</gene>
<evidence type="ECO:0000313" key="3">
    <source>
        <dbReference type="Proteomes" id="UP000828390"/>
    </source>
</evidence>
<dbReference type="AlphaFoldDB" id="A0A9D3Z647"/>
<dbReference type="EMBL" id="JAIWYP010000014">
    <property type="protein sequence ID" value="KAH3712629.1"/>
    <property type="molecule type" value="Genomic_DNA"/>
</dbReference>
<accession>A0A9D3Z647</accession>
<name>A0A9D3Z647_DREPO</name>